<dbReference type="HAMAP" id="MF_00186">
    <property type="entry name" value="Glycerol_kin"/>
    <property type="match status" value="1"/>
</dbReference>
<feature type="binding site" evidence="7">
    <location>
        <position position="12"/>
    </location>
    <ligand>
        <name>ATP</name>
        <dbReference type="ChEBI" id="CHEBI:30616"/>
    </ligand>
</feature>
<dbReference type="EC" id="2.7.1.30" evidence="7"/>
<evidence type="ECO:0000256" key="5">
    <source>
        <dbReference type="ARBA" id="ARBA00022798"/>
    </source>
</evidence>
<evidence type="ECO:0000259" key="10">
    <source>
        <dbReference type="Pfam" id="PF02782"/>
    </source>
</evidence>
<feature type="binding site" evidence="7">
    <location>
        <position position="11"/>
    </location>
    <ligand>
        <name>ATP</name>
        <dbReference type="ChEBI" id="CHEBI:30616"/>
    </ligand>
</feature>
<dbReference type="InterPro" id="IPR018484">
    <property type="entry name" value="FGGY_N"/>
</dbReference>
<gene>
    <name evidence="7 11" type="primary">glpK</name>
    <name evidence="11" type="ORF">GCM10011402_14230</name>
</gene>
<feature type="binding site" evidence="7">
    <location>
        <position position="130"/>
    </location>
    <ligand>
        <name>glycerol</name>
        <dbReference type="ChEBI" id="CHEBI:17754"/>
    </ligand>
</feature>
<feature type="binding site" evidence="7">
    <location>
        <position position="304"/>
    </location>
    <ligand>
        <name>ADP</name>
        <dbReference type="ChEBI" id="CHEBI:456216"/>
    </ligand>
</feature>
<feature type="binding site" evidence="7">
    <location>
        <position position="79"/>
    </location>
    <ligand>
        <name>glycerol</name>
        <dbReference type="ChEBI" id="CHEBI:17754"/>
    </ligand>
</feature>
<feature type="binding site" evidence="7">
    <location>
        <position position="304"/>
    </location>
    <ligand>
        <name>ATP</name>
        <dbReference type="ChEBI" id="CHEBI:30616"/>
    </ligand>
</feature>
<evidence type="ECO:0000256" key="8">
    <source>
        <dbReference type="RuleBase" id="RU003733"/>
    </source>
</evidence>
<feature type="binding site" evidence="7">
    <location>
        <position position="10"/>
    </location>
    <ligand>
        <name>sn-glycerol 3-phosphate</name>
        <dbReference type="ChEBI" id="CHEBI:57597"/>
    </ligand>
</feature>
<comment type="function">
    <text evidence="7">Key enzyme in the regulation of glycerol uptake and metabolism. Catalyzes the phosphorylation of glycerol to yield sn-glycerol 3-phosphate.</text>
</comment>
<keyword evidence="2 7" id="KW-0808">Transferase</keyword>
<dbReference type="Proteomes" id="UP000640509">
    <property type="component" value="Unassembled WGS sequence"/>
</dbReference>
<evidence type="ECO:0000256" key="2">
    <source>
        <dbReference type="ARBA" id="ARBA00022679"/>
    </source>
</evidence>
<dbReference type="PROSITE" id="PS00445">
    <property type="entry name" value="FGGY_KINASES_2"/>
    <property type="match status" value="1"/>
</dbReference>
<dbReference type="Pfam" id="PF00370">
    <property type="entry name" value="FGGY_N"/>
    <property type="match status" value="1"/>
</dbReference>
<feature type="binding site" evidence="7">
    <location>
        <position position="14"/>
    </location>
    <ligand>
        <name>ADP</name>
        <dbReference type="ChEBI" id="CHEBI:456216"/>
    </ligand>
</feature>
<dbReference type="InterPro" id="IPR018485">
    <property type="entry name" value="FGGY_C"/>
</dbReference>
<proteinExistence type="inferred from homology"/>
<dbReference type="InterPro" id="IPR000577">
    <property type="entry name" value="Carb_kinase_FGGY"/>
</dbReference>
<feature type="binding site" evidence="7">
    <location>
        <position position="406"/>
    </location>
    <ligand>
        <name>ATP</name>
        <dbReference type="ChEBI" id="CHEBI:30616"/>
    </ligand>
</feature>
<evidence type="ECO:0000256" key="7">
    <source>
        <dbReference type="HAMAP-Rule" id="MF_00186"/>
    </source>
</evidence>
<comment type="activity regulation">
    <text evidence="7">Inhibited by fructose 1,6-bisphosphate (FBP).</text>
</comment>
<dbReference type="PIRSF" id="PIRSF000538">
    <property type="entry name" value="GlpK"/>
    <property type="match status" value="1"/>
</dbReference>
<dbReference type="PANTHER" id="PTHR10196:SF78">
    <property type="entry name" value="GLYCEROL KINASE"/>
    <property type="match status" value="1"/>
</dbReference>
<dbReference type="EMBL" id="BMIV01000003">
    <property type="protein sequence ID" value="GGF63311.1"/>
    <property type="molecule type" value="Genomic_DNA"/>
</dbReference>
<comment type="similarity">
    <text evidence="1 7 8">Belongs to the FGGY kinase family.</text>
</comment>
<feature type="binding site" evidence="7">
    <location>
        <position position="261"/>
    </location>
    <ligand>
        <name>ADP</name>
        <dbReference type="ChEBI" id="CHEBI:456216"/>
    </ligand>
</feature>
<keyword evidence="5 7" id="KW-0319">Glycerol metabolism</keyword>
<evidence type="ECO:0000313" key="11">
    <source>
        <dbReference type="EMBL" id="GGF63311.1"/>
    </source>
</evidence>
<reference evidence="12" key="1">
    <citation type="journal article" date="2019" name="Int. J. Syst. Evol. Microbiol.">
        <title>The Global Catalogue of Microorganisms (GCM) 10K type strain sequencing project: providing services to taxonomists for standard genome sequencing and annotation.</title>
        <authorList>
            <consortium name="The Broad Institute Genomics Platform"/>
            <consortium name="The Broad Institute Genome Sequencing Center for Infectious Disease"/>
            <person name="Wu L."/>
            <person name="Ma J."/>
        </authorList>
    </citation>
    <scope>NUCLEOTIDE SEQUENCE [LARGE SCALE GENOMIC DNA]</scope>
    <source>
        <strain evidence="12">CGMCC 1.15419</strain>
    </source>
</reference>
<name>A0ABQ1VHV1_9RHOB</name>
<dbReference type="Pfam" id="PF02782">
    <property type="entry name" value="FGGY_C"/>
    <property type="match status" value="1"/>
</dbReference>
<dbReference type="CDD" id="cd07786">
    <property type="entry name" value="FGGY_EcGK_like"/>
    <property type="match status" value="1"/>
</dbReference>
<feature type="binding site" evidence="7">
    <location>
        <position position="78"/>
    </location>
    <ligand>
        <name>sn-glycerol 3-phosphate</name>
        <dbReference type="ChEBI" id="CHEBI:57597"/>
    </ligand>
</feature>
<feature type="binding site" evidence="7">
    <location>
        <position position="79"/>
    </location>
    <ligand>
        <name>sn-glycerol 3-phosphate</name>
        <dbReference type="ChEBI" id="CHEBI:57597"/>
    </ligand>
</feature>
<feature type="binding site" evidence="7">
    <location>
        <position position="10"/>
    </location>
    <ligand>
        <name>ATP</name>
        <dbReference type="ChEBI" id="CHEBI:30616"/>
    </ligand>
</feature>
<feature type="domain" description="Carbohydrate kinase FGGY C-terminal" evidence="10">
    <location>
        <begin position="256"/>
        <end position="445"/>
    </location>
</feature>
<keyword evidence="4 7" id="KW-0418">Kinase</keyword>
<feature type="binding site" evidence="7">
    <location>
        <position position="78"/>
    </location>
    <ligand>
        <name>glycerol</name>
        <dbReference type="ChEBI" id="CHEBI:17754"/>
    </ligand>
</feature>
<feature type="domain" description="Carbohydrate kinase FGGY N-terminal" evidence="9">
    <location>
        <begin position="3"/>
        <end position="246"/>
    </location>
</feature>
<comment type="caution">
    <text evidence="11">The sequence shown here is derived from an EMBL/GenBank/DDBJ whole genome shotgun (WGS) entry which is preliminary data.</text>
</comment>
<dbReference type="GO" id="GO:0016301">
    <property type="term" value="F:kinase activity"/>
    <property type="evidence" value="ECO:0007669"/>
    <property type="project" value="UniProtKB-KW"/>
</dbReference>
<feature type="binding site" evidence="7">
    <location>
        <position position="239"/>
    </location>
    <ligand>
        <name>glycerol</name>
        <dbReference type="ChEBI" id="CHEBI:17754"/>
    </ligand>
</feature>
<evidence type="ECO:0000259" key="9">
    <source>
        <dbReference type="Pfam" id="PF00370"/>
    </source>
</evidence>
<feature type="binding site" evidence="7">
    <location>
        <position position="308"/>
    </location>
    <ligand>
        <name>ATP</name>
        <dbReference type="ChEBI" id="CHEBI:30616"/>
    </ligand>
</feature>
<dbReference type="PANTHER" id="PTHR10196">
    <property type="entry name" value="SUGAR KINASE"/>
    <property type="match status" value="1"/>
</dbReference>
<evidence type="ECO:0000313" key="12">
    <source>
        <dbReference type="Proteomes" id="UP000640509"/>
    </source>
</evidence>
<dbReference type="InterPro" id="IPR043129">
    <property type="entry name" value="ATPase_NBD"/>
</dbReference>
<protein>
    <recommendedName>
        <fullName evidence="7">Glycerol kinase</fullName>
        <ecNumber evidence="7">2.7.1.30</ecNumber>
    </recommendedName>
    <alternativeName>
        <fullName evidence="7">ATP:glycerol 3-phosphotransferase</fullName>
    </alternativeName>
    <alternativeName>
        <fullName evidence="7">Glycerokinase</fullName>
        <shortName evidence="7">GK</shortName>
    </alternativeName>
</protein>
<evidence type="ECO:0000256" key="1">
    <source>
        <dbReference type="ARBA" id="ARBA00009156"/>
    </source>
</evidence>
<keyword evidence="6 7" id="KW-0067">ATP-binding</keyword>
<evidence type="ECO:0000256" key="6">
    <source>
        <dbReference type="ARBA" id="ARBA00022840"/>
    </source>
</evidence>
<feature type="binding site" evidence="7">
    <location>
        <position position="240"/>
    </location>
    <ligand>
        <name>glycerol</name>
        <dbReference type="ChEBI" id="CHEBI:17754"/>
    </ligand>
</feature>
<keyword evidence="3 7" id="KW-0547">Nucleotide-binding</keyword>
<comment type="caution">
    <text evidence="7">Lacks conserved residue(s) required for the propagation of feature annotation.</text>
</comment>
<keyword evidence="12" id="KW-1185">Reference proteome</keyword>
<feature type="binding site" evidence="7">
    <location>
        <position position="239"/>
    </location>
    <ligand>
        <name>sn-glycerol 3-phosphate</name>
        <dbReference type="ChEBI" id="CHEBI:57597"/>
    </ligand>
</feature>
<accession>A0ABQ1VHV1</accession>
<dbReference type="NCBIfam" id="NF000756">
    <property type="entry name" value="PRK00047.1"/>
    <property type="match status" value="1"/>
</dbReference>
<dbReference type="Gene3D" id="3.30.420.40">
    <property type="match status" value="2"/>
</dbReference>
<feature type="binding site" evidence="7">
    <location>
        <position position="261"/>
    </location>
    <ligand>
        <name>ATP</name>
        <dbReference type="ChEBI" id="CHEBI:30616"/>
    </ligand>
</feature>
<dbReference type="RefSeq" id="WP_188714618.1">
    <property type="nucleotide sequence ID" value="NZ_BMIV01000003.1"/>
</dbReference>
<sequence>MTILAMDQGTTSSRALVFRDDLTVQATAQHEFPQHFPRSGWVEHEPGDIWTSSAGTARAAIEKAGAPRIDAIGITNQRETVVIWDRNTGEPIHRAIVWQDRRTAEICDRLRDEGVEDQVTDTTGLLLDPYFSATKIGWLLNHVDGARDRARAGELAFGTIDSFLIWKLTGGRSHVTDATNASRTLLYDIRKGEWSDDMCRLFGVPRELLPEVRDSADDFGTTRADLFGREIPILGVAGDQQAATVGQACFQPGMMKSTYGTGCFALLNTGDQAVRSQNRLLTTIAYRLDGKTTYALEGSIFIAGAVVQWLRDGLKLIREAKETQALSEQADDSQQVVMVPAFTGLGAPHWSPNARGAVFGLTRNTGPAEFARAALESVGFQTRDLLEAMRADWPQAGDAVLRVDGGMTASEPAMQFLSDILGAPVDRPKNTETTAQGAAWLAGYRAGLCPAPDEYARAWQLDRRFEPAMSDKDRDRRYSAWQRAVQAVLSV</sequence>
<dbReference type="SUPFAM" id="SSF53067">
    <property type="entry name" value="Actin-like ATPase domain"/>
    <property type="match status" value="2"/>
</dbReference>
<comment type="pathway">
    <text evidence="7">Polyol metabolism; glycerol degradation via glycerol kinase pathway; sn-glycerol 3-phosphate from glycerol: step 1/1.</text>
</comment>
<evidence type="ECO:0000256" key="4">
    <source>
        <dbReference type="ARBA" id="ARBA00022777"/>
    </source>
</evidence>
<organism evidence="11 12">
    <name type="scientific">Paracoccus acridae</name>
    <dbReference type="NCBI Taxonomy" id="1795310"/>
    <lineage>
        <taxon>Bacteria</taxon>
        <taxon>Pseudomonadati</taxon>
        <taxon>Pseudomonadota</taxon>
        <taxon>Alphaproteobacteria</taxon>
        <taxon>Rhodobacterales</taxon>
        <taxon>Paracoccaceae</taxon>
        <taxon>Paracoccus</taxon>
    </lineage>
</organism>
<feature type="binding site" evidence="7">
    <location>
        <position position="130"/>
    </location>
    <ligand>
        <name>sn-glycerol 3-phosphate</name>
        <dbReference type="ChEBI" id="CHEBI:57597"/>
    </ligand>
</feature>
<feature type="binding site" evidence="7">
    <location>
        <position position="10"/>
    </location>
    <ligand>
        <name>ADP</name>
        <dbReference type="ChEBI" id="CHEBI:456216"/>
    </ligand>
</feature>
<feature type="binding site" evidence="7">
    <location>
        <position position="406"/>
    </location>
    <ligand>
        <name>ADP</name>
        <dbReference type="ChEBI" id="CHEBI:456216"/>
    </ligand>
</feature>
<dbReference type="InterPro" id="IPR005999">
    <property type="entry name" value="Glycerol_kin"/>
</dbReference>
<comment type="catalytic activity">
    <reaction evidence="7">
        <text>glycerol + ATP = sn-glycerol 3-phosphate + ADP + H(+)</text>
        <dbReference type="Rhea" id="RHEA:21644"/>
        <dbReference type="ChEBI" id="CHEBI:15378"/>
        <dbReference type="ChEBI" id="CHEBI:17754"/>
        <dbReference type="ChEBI" id="CHEBI:30616"/>
        <dbReference type="ChEBI" id="CHEBI:57597"/>
        <dbReference type="ChEBI" id="CHEBI:456216"/>
        <dbReference type="EC" id="2.7.1.30"/>
    </reaction>
</comment>
<evidence type="ECO:0000256" key="3">
    <source>
        <dbReference type="ARBA" id="ARBA00022741"/>
    </source>
</evidence>
<dbReference type="InterPro" id="IPR018483">
    <property type="entry name" value="Carb_kinase_FGGY_CS"/>
</dbReference>
<dbReference type="NCBIfam" id="TIGR01311">
    <property type="entry name" value="glycerol_kin"/>
    <property type="match status" value="1"/>
</dbReference>